<accession>A0A7G7MPT5</accession>
<reference evidence="2 3" key="1">
    <citation type="submission" date="2020-08" db="EMBL/GenBank/DDBJ databases">
        <authorList>
            <person name="Mo P."/>
        </authorList>
    </citation>
    <scope>NUCLEOTIDE SEQUENCE [LARGE SCALE GENOMIC DNA]</scope>
    <source>
        <strain evidence="2 3">CGMCC 4.1532</strain>
    </source>
</reference>
<dbReference type="EMBL" id="CP060131">
    <property type="protein sequence ID" value="QNG54796.1"/>
    <property type="molecule type" value="Genomic_DNA"/>
</dbReference>
<feature type="domain" description="Putative zinc-finger" evidence="1">
    <location>
        <begin position="11"/>
        <end position="44"/>
    </location>
</feature>
<dbReference type="KEGG" id="ppel:H6H00_13470"/>
<name>A0A7G7MPT5_9PSEU</name>
<dbReference type="InterPro" id="IPR024020">
    <property type="entry name" value="Anit_sigma_mycothiol_RsrA"/>
</dbReference>
<evidence type="ECO:0000313" key="3">
    <source>
        <dbReference type="Proteomes" id="UP000515728"/>
    </source>
</evidence>
<gene>
    <name evidence="2" type="primary">rsrA</name>
    <name evidence="2" type="ORF">H6H00_13470</name>
</gene>
<dbReference type="InterPro" id="IPR027383">
    <property type="entry name" value="Znf_put"/>
</dbReference>
<proteinExistence type="predicted"/>
<protein>
    <submittedName>
        <fullName evidence="2">Mycothiol system anti-sigma-R factor</fullName>
    </submittedName>
</protein>
<evidence type="ECO:0000313" key="2">
    <source>
        <dbReference type="EMBL" id="QNG54796.1"/>
    </source>
</evidence>
<dbReference type="AlphaFoldDB" id="A0A7G7MPT5"/>
<dbReference type="Proteomes" id="UP000515728">
    <property type="component" value="Chromosome"/>
</dbReference>
<dbReference type="RefSeq" id="WP_185721597.1">
    <property type="nucleotide sequence ID" value="NZ_BAAAWI010000001.1"/>
</dbReference>
<sequence length="114" mass="12592">MSCGDHHETDCSEVLAEVWLFLDRECDQDRRALLAKHLDECGPCLGEYGLDEKLKTLLATKCGGEQAPAGLKDKLRHQIRTAVLEQAEVTVESGPDGVTTTTVEVRTARIERRG</sequence>
<dbReference type="Pfam" id="PF13490">
    <property type="entry name" value="zf-HC2"/>
    <property type="match status" value="1"/>
</dbReference>
<organism evidence="2 3">
    <name type="scientific">Pseudonocardia petroleophila</name>
    <dbReference type="NCBI Taxonomy" id="37331"/>
    <lineage>
        <taxon>Bacteria</taxon>
        <taxon>Bacillati</taxon>
        <taxon>Actinomycetota</taxon>
        <taxon>Actinomycetes</taxon>
        <taxon>Pseudonocardiales</taxon>
        <taxon>Pseudonocardiaceae</taxon>
        <taxon>Pseudonocardia</taxon>
    </lineage>
</organism>
<dbReference type="NCBIfam" id="TIGR03988">
    <property type="entry name" value="antisig_RsrA"/>
    <property type="match status" value="1"/>
</dbReference>
<evidence type="ECO:0000259" key="1">
    <source>
        <dbReference type="Pfam" id="PF13490"/>
    </source>
</evidence>
<keyword evidence="3" id="KW-1185">Reference proteome</keyword>